<keyword evidence="1" id="KW-1133">Transmembrane helix</keyword>
<name>A0A4P7QDT5_9CORY</name>
<feature type="transmembrane region" description="Helical" evidence="1">
    <location>
        <begin position="60"/>
        <end position="78"/>
    </location>
</feature>
<proteinExistence type="predicted"/>
<feature type="transmembrane region" description="Helical" evidence="1">
    <location>
        <begin position="32"/>
        <end position="54"/>
    </location>
</feature>
<dbReference type="AlphaFoldDB" id="A0A4P7QDT5"/>
<sequence>MQQSSSNPAAATEPLLGNPHDIGLEPSRLPGWVQWVMIGIVGALVLASGVYSVLEHWRRATFALGVAMAWLAVVRLLCDSHRVGVLAVRSRRFDVGFCAVLGLTIIWMSASVDSLGS</sequence>
<dbReference type="Pfam" id="PF11222">
    <property type="entry name" value="DUF3017"/>
    <property type="match status" value="1"/>
</dbReference>
<evidence type="ECO:0000313" key="3">
    <source>
        <dbReference type="Proteomes" id="UP000296352"/>
    </source>
</evidence>
<organism evidence="2 3">
    <name type="scientific">Corynebacterium endometrii</name>
    <dbReference type="NCBI Taxonomy" id="2488819"/>
    <lineage>
        <taxon>Bacteria</taxon>
        <taxon>Bacillati</taxon>
        <taxon>Actinomycetota</taxon>
        <taxon>Actinomycetes</taxon>
        <taxon>Mycobacteriales</taxon>
        <taxon>Corynebacteriaceae</taxon>
        <taxon>Corynebacterium</taxon>
    </lineage>
</organism>
<protein>
    <recommendedName>
        <fullName evidence="4">DUF3017 domain-containing protein</fullName>
    </recommendedName>
</protein>
<evidence type="ECO:0000313" key="2">
    <source>
        <dbReference type="EMBL" id="QCB27782.1"/>
    </source>
</evidence>
<keyword evidence="1" id="KW-0472">Membrane</keyword>
<keyword evidence="1" id="KW-0812">Transmembrane</keyword>
<evidence type="ECO:0008006" key="4">
    <source>
        <dbReference type="Google" id="ProtNLM"/>
    </source>
</evidence>
<keyword evidence="3" id="KW-1185">Reference proteome</keyword>
<feature type="transmembrane region" description="Helical" evidence="1">
    <location>
        <begin position="90"/>
        <end position="110"/>
    </location>
</feature>
<dbReference type="KEGG" id="cee:CENDO_02420"/>
<dbReference type="EMBL" id="CP039247">
    <property type="protein sequence ID" value="QCB27782.1"/>
    <property type="molecule type" value="Genomic_DNA"/>
</dbReference>
<evidence type="ECO:0000256" key="1">
    <source>
        <dbReference type="SAM" id="Phobius"/>
    </source>
</evidence>
<dbReference type="Proteomes" id="UP000296352">
    <property type="component" value="Chromosome"/>
</dbReference>
<gene>
    <name evidence="2" type="ORF">CENDO_02420</name>
</gene>
<accession>A0A4P7QDT5</accession>
<reference evidence="2 3" key="1">
    <citation type="submission" date="2019-04" db="EMBL/GenBank/DDBJ databases">
        <title>Corynebacterium endometrii sp. nov., isolated from the uterus of a cow with endometritis.</title>
        <authorList>
            <person name="Ballas P."/>
            <person name="Ruckert C."/>
            <person name="Wagener K."/>
            <person name="Drillich M."/>
            <person name="Kaempfer P."/>
            <person name="Busse H.-J."/>
            <person name="Ehling-Schulz M."/>
        </authorList>
    </citation>
    <scope>NUCLEOTIDE SEQUENCE [LARGE SCALE GENOMIC DNA]</scope>
    <source>
        <strain evidence="2 3">LMM-1653</strain>
    </source>
</reference>
<dbReference type="InterPro" id="IPR021385">
    <property type="entry name" value="DUF3017"/>
</dbReference>
<dbReference type="RefSeq" id="WP_136140607.1">
    <property type="nucleotide sequence ID" value="NZ_CP039247.1"/>
</dbReference>
<dbReference type="OrthoDB" id="4411540at2"/>